<dbReference type="RefSeq" id="WP_090367391.1">
    <property type="nucleotide sequence ID" value="NZ_FNEM01000017.1"/>
</dbReference>
<keyword evidence="1" id="KW-0119">Carbohydrate metabolism</keyword>
<dbReference type="NCBIfam" id="NF007108">
    <property type="entry name" value="PRK09557.1"/>
    <property type="match status" value="1"/>
</dbReference>
<keyword evidence="2" id="KW-0418">Kinase</keyword>
<accession>A0A1G8YIK4</accession>
<protein>
    <submittedName>
        <fullName evidence="2">N-acetylglucosamine kinase</fullName>
    </submittedName>
</protein>
<evidence type="ECO:0000256" key="1">
    <source>
        <dbReference type="ARBA" id="ARBA00023277"/>
    </source>
</evidence>
<dbReference type="PANTHER" id="PTHR18964">
    <property type="entry name" value="ROK (REPRESSOR, ORF, KINASE) FAMILY"/>
    <property type="match status" value="1"/>
</dbReference>
<dbReference type="OrthoDB" id="9810372at2"/>
<dbReference type="Gene3D" id="3.30.420.40">
    <property type="match status" value="2"/>
</dbReference>
<gene>
    <name evidence="2" type="ORF">SAMN04488540_11785</name>
</gene>
<dbReference type="Proteomes" id="UP000199527">
    <property type="component" value="Unassembled WGS sequence"/>
</dbReference>
<proteinExistence type="predicted"/>
<evidence type="ECO:0000313" key="3">
    <source>
        <dbReference type="Proteomes" id="UP000199527"/>
    </source>
</evidence>
<evidence type="ECO:0000313" key="2">
    <source>
        <dbReference type="EMBL" id="SDK02533.1"/>
    </source>
</evidence>
<organism evidence="2 3">
    <name type="scientific">Ferrimonas sediminum</name>
    <dbReference type="NCBI Taxonomy" id="718193"/>
    <lineage>
        <taxon>Bacteria</taxon>
        <taxon>Pseudomonadati</taxon>
        <taxon>Pseudomonadota</taxon>
        <taxon>Gammaproteobacteria</taxon>
        <taxon>Alteromonadales</taxon>
        <taxon>Ferrimonadaceae</taxon>
        <taxon>Ferrimonas</taxon>
    </lineage>
</organism>
<dbReference type="GO" id="GO:0004396">
    <property type="term" value="F:hexokinase activity"/>
    <property type="evidence" value="ECO:0007669"/>
    <property type="project" value="TreeGrafter"/>
</dbReference>
<dbReference type="CDD" id="cd24066">
    <property type="entry name" value="ASKHA_NBD_ROK_EcFRK-like"/>
    <property type="match status" value="1"/>
</dbReference>
<dbReference type="InterPro" id="IPR043129">
    <property type="entry name" value="ATPase_NBD"/>
</dbReference>
<dbReference type="AlphaFoldDB" id="A0A1G8YIK4"/>
<dbReference type="PANTHER" id="PTHR18964:SF174">
    <property type="entry name" value="D-ALLOSE KINASE-RELATED"/>
    <property type="match status" value="1"/>
</dbReference>
<dbReference type="SUPFAM" id="SSF53067">
    <property type="entry name" value="Actin-like ATPase domain"/>
    <property type="match status" value="1"/>
</dbReference>
<dbReference type="InterPro" id="IPR049874">
    <property type="entry name" value="ROK_cs"/>
</dbReference>
<keyword evidence="3" id="KW-1185">Reference proteome</keyword>
<name>A0A1G8YIK4_9GAMM</name>
<dbReference type="InterPro" id="IPR000600">
    <property type="entry name" value="ROK"/>
</dbReference>
<dbReference type="Pfam" id="PF00480">
    <property type="entry name" value="ROK"/>
    <property type="match status" value="1"/>
</dbReference>
<reference evidence="3" key="1">
    <citation type="submission" date="2016-10" db="EMBL/GenBank/DDBJ databases">
        <authorList>
            <person name="Varghese N."/>
            <person name="Submissions S."/>
        </authorList>
    </citation>
    <scope>NUCLEOTIDE SEQUENCE [LARGE SCALE GENOMIC DNA]</scope>
    <source>
        <strain evidence="3">DSM 23317</strain>
    </source>
</reference>
<sequence>MRIGIDLGGTKIEGIALDEQGNQLWRERVATPRGDYSATLEAIATLVQRAEATLTLTGTVGVGIPGVLSPQTGRVKNANSLCLNGQQLDQDLAKILSRPVRIANDANCFAVSEAIDGAGAGKGLVFGVILGTGCGGGLAIDGKALTGGNGLSGEWGHNPLPWMTADEFPGPECFCGRSGCIETFVSGTGFSRQYQALTSQQLSGNEIISRVRQQEPAACEVFEHYLSQLSRALAHVVNTLDPDVIVLGGGLSNIDELYPRLNALLPQQVLGGECATPIRKNQHGCSSGVRGAAWLWGR</sequence>
<dbReference type="EMBL" id="FNEM01000017">
    <property type="protein sequence ID" value="SDK02533.1"/>
    <property type="molecule type" value="Genomic_DNA"/>
</dbReference>
<dbReference type="PROSITE" id="PS01125">
    <property type="entry name" value="ROK"/>
    <property type="match status" value="1"/>
</dbReference>
<keyword evidence="2" id="KW-0808">Transferase</keyword>